<organism evidence="2 3">
    <name type="scientific">Vigna unguiculata</name>
    <name type="common">Cowpea</name>
    <dbReference type="NCBI Taxonomy" id="3917"/>
    <lineage>
        <taxon>Eukaryota</taxon>
        <taxon>Viridiplantae</taxon>
        <taxon>Streptophyta</taxon>
        <taxon>Embryophyta</taxon>
        <taxon>Tracheophyta</taxon>
        <taxon>Spermatophyta</taxon>
        <taxon>Magnoliopsida</taxon>
        <taxon>eudicotyledons</taxon>
        <taxon>Gunneridae</taxon>
        <taxon>Pentapetalae</taxon>
        <taxon>rosids</taxon>
        <taxon>fabids</taxon>
        <taxon>Fabales</taxon>
        <taxon>Fabaceae</taxon>
        <taxon>Papilionoideae</taxon>
        <taxon>50 kb inversion clade</taxon>
        <taxon>NPAAA clade</taxon>
        <taxon>indigoferoid/millettioid clade</taxon>
        <taxon>Phaseoleae</taxon>
        <taxon>Vigna</taxon>
    </lineage>
</organism>
<protein>
    <submittedName>
        <fullName evidence="2">Uncharacterized protein</fullName>
    </submittedName>
</protein>
<reference evidence="2 3" key="1">
    <citation type="submission" date="2019-04" db="EMBL/GenBank/DDBJ databases">
        <title>An improved genome assembly and genetic linkage map for asparagus bean, Vigna unguiculata ssp. sesquipedialis.</title>
        <authorList>
            <person name="Xia Q."/>
            <person name="Zhang R."/>
            <person name="Dong Y."/>
        </authorList>
    </citation>
    <scope>NUCLEOTIDE SEQUENCE [LARGE SCALE GENOMIC DNA]</scope>
    <source>
        <tissue evidence="2">Leaf</tissue>
    </source>
</reference>
<name>A0A4D6LMP2_VIGUN</name>
<sequence length="74" mass="7918">MPTLAHGIEGQCNGSSDSMKGGFRETTISKQPTSTTECVRRATTRHRLLNSATMRQKESNNVAFSSASVGCAKV</sequence>
<dbReference type="EMBL" id="CP039348">
    <property type="protein sequence ID" value="QCD89516.1"/>
    <property type="molecule type" value="Genomic_DNA"/>
</dbReference>
<accession>A0A4D6LMP2</accession>
<gene>
    <name evidence="2" type="ORF">DEO72_LG4g462</name>
</gene>
<proteinExistence type="predicted"/>
<evidence type="ECO:0000313" key="3">
    <source>
        <dbReference type="Proteomes" id="UP000501690"/>
    </source>
</evidence>
<dbReference type="Proteomes" id="UP000501690">
    <property type="component" value="Linkage Group LG4"/>
</dbReference>
<evidence type="ECO:0000256" key="1">
    <source>
        <dbReference type="SAM" id="MobiDB-lite"/>
    </source>
</evidence>
<keyword evidence="3" id="KW-1185">Reference proteome</keyword>
<feature type="compositionally biased region" description="Polar residues" evidence="1">
    <location>
        <begin position="26"/>
        <end position="37"/>
    </location>
</feature>
<feature type="region of interest" description="Disordered" evidence="1">
    <location>
        <begin position="1"/>
        <end position="38"/>
    </location>
</feature>
<evidence type="ECO:0000313" key="2">
    <source>
        <dbReference type="EMBL" id="QCD89516.1"/>
    </source>
</evidence>
<dbReference type="AlphaFoldDB" id="A0A4D6LMP2"/>